<dbReference type="CDD" id="cd12884">
    <property type="entry name" value="SPRY_hnRNP"/>
    <property type="match status" value="1"/>
</dbReference>
<dbReference type="AlphaFoldDB" id="A0A200QVE0"/>
<organism evidence="5 6">
    <name type="scientific">Macleaya cordata</name>
    <name type="common">Five-seeded plume-poppy</name>
    <name type="synonym">Bocconia cordata</name>
    <dbReference type="NCBI Taxonomy" id="56857"/>
    <lineage>
        <taxon>Eukaryota</taxon>
        <taxon>Viridiplantae</taxon>
        <taxon>Streptophyta</taxon>
        <taxon>Embryophyta</taxon>
        <taxon>Tracheophyta</taxon>
        <taxon>Spermatophyta</taxon>
        <taxon>Magnoliopsida</taxon>
        <taxon>Ranunculales</taxon>
        <taxon>Papaveraceae</taxon>
        <taxon>Papaveroideae</taxon>
        <taxon>Macleaya</taxon>
    </lineage>
</organism>
<dbReference type="InterPro" id="IPR013320">
    <property type="entry name" value="ConA-like_dom_sf"/>
</dbReference>
<name>A0A200QVE0_MACCD</name>
<evidence type="ECO:0000259" key="4">
    <source>
        <dbReference type="SMART" id="SM00449"/>
    </source>
</evidence>
<dbReference type="InterPro" id="IPR043136">
    <property type="entry name" value="B30.2/SPRY_sf"/>
</dbReference>
<reference evidence="5 6" key="1">
    <citation type="journal article" date="2017" name="Mol. Plant">
        <title>The Genome of Medicinal Plant Macleaya cordata Provides New Insights into Benzylisoquinoline Alkaloids Metabolism.</title>
        <authorList>
            <person name="Liu X."/>
            <person name="Liu Y."/>
            <person name="Huang P."/>
            <person name="Ma Y."/>
            <person name="Qing Z."/>
            <person name="Tang Q."/>
            <person name="Cao H."/>
            <person name="Cheng P."/>
            <person name="Zheng Y."/>
            <person name="Yuan Z."/>
            <person name="Zhou Y."/>
            <person name="Liu J."/>
            <person name="Tang Z."/>
            <person name="Zhuo Y."/>
            <person name="Zhang Y."/>
            <person name="Yu L."/>
            <person name="Huang J."/>
            <person name="Yang P."/>
            <person name="Peng Q."/>
            <person name="Zhang J."/>
            <person name="Jiang W."/>
            <person name="Zhang Z."/>
            <person name="Lin K."/>
            <person name="Ro D.K."/>
            <person name="Chen X."/>
            <person name="Xiong X."/>
            <person name="Shang Y."/>
            <person name="Huang S."/>
            <person name="Zeng J."/>
        </authorList>
    </citation>
    <scope>NUCLEOTIDE SEQUENCE [LARGE SCALE GENOMIC DNA]</scope>
    <source>
        <strain evidence="6">cv. BLH2017</strain>
        <tissue evidence="5">Root</tissue>
    </source>
</reference>
<dbReference type="PANTHER" id="PTHR12381:SF56">
    <property type="entry name" value="B30.2_SPRY DOMAIN-CONTAINING PROTEIN-RELATED"/>
    <property type="match status" value="1"/>
</dbReference>
<feature type="region of interest" description="Disordered" evidence="3">
    <location>
        <begin position="443"/>
        <end position="488"/>
    </location>
</feature>
<feature type="domain" description="SPRY" evidence="4">
    <location>
        <begin position="79"/>
        <end position="226"/>
    </location>
</feature>
<feature type="compositionally biased region" description="Polar residues" evidence="3">
    <location>
        <begin position="463"/>
        <end position="488"/>
    </location>
</feature>
<dbReference type="EMBL" id="MVGT01001044">
    <property type="protein sequence ID" value="OVA14433.1"/>
    <property type="molecule type" value="Genomic_DNA"/>
</dbReference>
<dbReference type="InterPro" id="IPR035778">
    <property type="entry name" value="SPRY_hnRNP_U"/>
</dbReference>
<dbReference type="InParanoid" id="A0A200QVE0"/>
<comment type="subcellular location">
    <subcellularLocation>
        <location evidence="1">Nucleus</location>
    </subcellularLocation>
</comment>
<feature type="compositionally biased region" description="Low complexity" evidence="3">
    <location>
        <begin position="443"/>
        <end position="454"/>
    </location>
</feature>
<dbReference type="STRING" id="56857.A0A200QVE0"/>
<evidence type="ECO:0000313" key="5">
    <source>
        <dbReference type="EMBL" id="OVA14433.1"/>
    </source>
</evidence>
<keyword evidence="2" id="KW-0539">Nucleus</keyword>
<dbReference type="GO" id="GO:0005634">
    <property type="term" value="C:nucleus"/>
    <property type="evidence" value="ECO:0007669"/>
    <property type="project" value="UniProtKB-SubCell"/>
</dbReference>
<evidence type="ECO:0000256" key="3">
    <source>
        <dbReference type="SAM" id="MobiDB-lite"/>
    </source>
</evidence>
<feature type="region of interest" description="Disordered" evidence="3">
    <location>
        <begin position="626"/>
        <end position="647"/>
    </location>
</feature>
<feature type="compositionally biased region" description="Basic and acidic residues" evidence="3">
    <location>
        <begin position="687"/>
        <end position="697"/>
    </location>
</feature>
<dbReference type="InterPro" id="IPR027417">
    <property type="entry name" value="P-loop_NTPase"/>
</dbReference>
<dbReference type="OMA" id="KDCEVMM"/>
<feature type="compositionally biased region" description="Basic and acidic residues" evidence="3">
    <location>
        <begin position="553"/>
        <end position="573"/>
    </location>
</feature>
<accession>A0A200QVE0</accession>
<keyword evidence="6" id="KW-1185">Reference proteome</keyword>
<gene>
    <name evidence="5" type="ORF">BVC80_1367g45</name>
</gene>
<dbReference type="InterPro" id="IPR003877">
    <property type="entry name" value="SPRY_dom"/>
</dbReference>
<feature type="compositionally biased region" description="Polar residues" evidence="3">
    <location>
        <begin position="541"/>
        <end position="552"/>
    </location>
</feature>
<dbReference type="Gene3D" id="3.40.50.300">
    <property type="entry name" value="P-loop containing nucleotide triphosphate hydrolases"/>
    <property type="match status" value="1"/>
</dbReference>
<dbReference type="SUPFAM" id="SSF52540">
    <property type="entry name" value="P-loop containing nucleoside triphosphate hydrolases"/>
    <property type="match status" value="1"/>
</dbReference>
<feature type="compositionally biased region" description="Basic and acidic residues" evidence="3">
    <location>
        <begin position="1"/>
        <end position="19"/>
    </location>
</feature>
<dbReference type="SMART" id="SM00449">
    <property type="entry name" value="SPRY"/>
    <property type="match status" value="1"/>
</dbReference>
<dbReference type="OrthoDB" id="445357at2759"/>
<dbReference type="GO" id="GO:0000380">
    <property type="term" value="P:alternative mRNA splicing, via spliceosome"/>
    <property type="evidence" value="ECO:0007669"/>
    <property type="project" value="TreeGrafter"/>
</dbReference>
<feature type="region of interest" description="Disordered" evidence="3">
    <location>
        <begin position="534"/>
        <end position="611"/>
    </location>
</feature>
<keyword evidence="5" id="KW-0675">Receptor</keyword>
<evidence type="ECO:0000256" key="1">
    <source>
        <dbReference type="ARBA" id="ARBA00004123"/>
    </source>
</evidence>
<feature type="region of interest" description="Disordered" evidence="3">
    <location>
        <begin position="681"/>
        <end position="738"/>
    </location>
</feature>
<evidence type="ECO:0000313" key="6">
    <source>
        <dbReference type="Proteomes" id="UP000195402"/>
    </source>
</evidence>
<dbReference type="Proteomes" id="UP000195402">
    <property type="component" value="Unassembled WGS sequence"/>
</dbReference>
<dbReference type="Pfam" id="PF13671">
    <property type="entry name" value="AAA_33"/>
    <property type="match status" value="1"/>
</dbReference>
<feature type="region of interest" description="Disordered" evidence="3">
    <location>
        <begin position="1"/>
        <end position="37"/>
    </location>
</feature>
<dbReference type="Gene3D" id="2.60.120.920">
    <property type="match status" value="1"/>
</dbReference>
<dbReference type="Pfam" id="PF00622">
    <property type="entry name" value="SPRY"/>
    <property type="match status" value="1"/>
</dbReference>
<protein>
    <submittedName>
        <fullName evidence="5">SPla/RYanodine receptor subgroup</fullName>
    </submittedName>
</protein>
<comment type="caution">
    <text evidence="5">The sequence shown here is derived from an EMBL/GenBank/DDBJ whole genome shotgun (WGS) entry which is preliminary data.</text>
</comment>
<evidence type="ECO:0000256" key="2">
    <source>
        <dbReference type="ARBA" id="ARBA00023242"/>
    </source>
</evidence>
<proteinExistence type="predicted"/>
<sequence length="738" mass="81402">MASIKHEHSKEDEEPEAKRAKLSVLDPQESGGKPRVELNPADCDLDFNIESTGLQGYALHEQGFAYCWSGARANVGIKGGKYCFGCKIISAQNVEMVDTPPDQQHVCRVGISRGDDTVASLGETEYSYGFGGTGKFSNSGKFSNFGEKFGVGDTIVCVVNLENKPLASVGFWKNGKWLGTAGEFDVGPNGLGLVNSPVRNLQWETAVFPHVLLKNVVVQMQFSVEDGLVPEEGFKPWDCAYEDGNAVMGPNFLNPKNCELIMMVGLPASGKTTWAEKWVKERPEKRYVLLGTNLALDQMKVPGLVRKKNYGERFDRLMDRATGIFNILLSRAAKTPRNYIIDQTNVYKSARKRKLKPFVNYHKIAVVIFPKPDELKLRAEKRFAEMGKEVPAEAVNEMLANYVLPMSKDMPGSDEVFDQVMFPEMNREKSQRYLDDMKLALGSSSNSNSKSNFSEYHSESSRRSFFTPSPQNHGALSAPSGYQQNSHSPLPLQTFNHQIPQQVSRAYSGAGLQEKAEFFTRGYQSVSADSNCSIARGGPSGNDSSYSQNSFPQDERTYGGYDHYRRPNLENRNHTPGVARTDPYYGYGGVDPNSKFNTESRNPFPGGGADPYHGFGLVDPYLRSNSESRNPIAGGGRDPYCSHGGVDPHNFERASSLGSNFGSPRTSLPYSISGGHFAAEPRSVTHAPREPAFEPRGHFSTSYSSSYGTPPPRPSYGNVPTTNQQHPGGHHPLGPRYH</sequence>
<dbReference type="SUPFAM" id="SSF49899">
    <property type="entry name" value="Concanavalin A-like lectins/glucanases"/>
    <property type="match status" value="1"/>
</dbReference>
<dbReference type="PANTHER" id="PTHR12381">
    <property type="entry name" value="HETEROGENEOUS NUCLEAR RIBONUCLEOPROTEIN U FAMILY MEMBER"/>
    <property type="match status" value="1"/>
</dbReference>
<dbReference type="GO" id="GO:0003723">
    <property type="term" value="F:RNA binding"/>
    <property type="evidence" value="ECO:0007669"/>
    <property type="project" value="TreeGrafter"/>
</dbReference>